<dbReference type="NCBIfam" id="TIGR01696">
    <property type="entry name" value="deoB"/>
    <property type="match status" value="1"/>
</dbReference>
<dbReference type="GO" id="GO:0030145">
    <property type="term" value="F:manganese ion binding"/>
    <property type="evidence" value="ECO:0007669"/>
    <property type="project" value="UniProtKB-UniRule"/>
</dbReference>
<dbReference type="GO" id="GO:0008973">
    <property type="term" value="F:phosphopentomutase activity"/>
    <property type="evidence" value="ECO:0007669"/>
    <property type="project" value="UniProtKB-UniRule"/>
</dbReference>
<feature type="domain" description="Metalloenzyme" evidence="8">
    <location>
        <begin position="4"/>
        <end position="397"/>
    </location>
</feature>
<evidence type="ECO:0000256" key="6">
    <source>
        <dbReference type="HAMAP-Rule" id="MF_00740"/>
    </source>
</evidence>
<evidence type="ECO:0000313" key="9">
    <source>
        <dbReference type="EMBL" id="MCD1607451.1"/>
    </source>
</evidence>
<evidence type="ECO:0000313" key="10">
    <source>
        <dbReference type="Proteomes" id="UP001138989"/>
    </source>
</evidence>
<organism evidence="9 10">
    <name type="scientific">Stutzerimonas kunmingensis</name>
    <dbReference type="NCBI Taxonomy" id="1211807"/>
    <lineage>
        <taxon>Bacteria</taxon>
        <taxon>Pseudomonadati</taxon>
        <taxon>Pseudomonadota</taxon>
        <taxon>Gammaproteobacteria</taxon>
        <taxon>Pseudomonadales</taxon>
        <taxon>Pseudomonadaceae</taxon>
        <taxon>Stutzerimonas</taxon>
    </lineage>
</organism>
<dbReference type="PANTHER" id="PTHR21110">
    <property type="entry name" value="PHOSPHOPENTOMUTASE"/>
    <property type="match status" value="1"/>
</dbReference>
<dbReference type="PIRSF" id="PIRSF001491">
    <property type="entry name" value="Ppentomutase"/>
    <property type="match status" value="1"/>
</dbReference>
<comment type="subcellular location">
    <subcellularLocation>
        <location evidence="6">Cytoplasm</location>
    </subcellularLocation>
</comment>
<dbReference type="Pfam" id="PF01676">
    <property type="entry name" value="Metalloenzyme"/>
    <property type="match status" value="1"/>
</dbReference>
<gene>
    <name evidence="6" type="primary">deoB</name>
    <name evidence="9" type="ORF">K7H17_06175</name>
</gene>
<feature type="binding site" evidence="6">
    <location>
        <position position="346"/>
    </location>
    <ligand>
        <name>Mn(2+)</name>
        <dbReference type="ChEBI" id="CHEBI:29035"/>
        <label>1</label>
    </ligand>
</feature>
<evidence type="ECO:0000256" key="7">
    <source>
        <dbReference type="NCBIfam" id="TIGR01696"/>
    </source>
</evidence>
<dbReference type="SUPFAM" id="SSF143856">
    <property type="entry name" value="DeoB insert domain-like"/>
    <property type="match status" value="1"/>
</dbReference>
<dbReference type="InterPro" id="IPR024052">
    <property type="entry name" value="Phosphopentomutase_DeoB_cap_sf"/>
</dbReference>
<dbReference type="Gene3D" id="3.40.720.10">
    <property type="entry name" value="Alkaline Phosphatase, subunit A"/>
    <property type="match status" value="1"/>
</dbReference>
<dbReference type="FunFam" id="3.30.70.1250:FF:000001">
    <property type="entry name" value="Phosphopentomutase"/>
    <property type="match status" value="1"/>
</dbReference>
<dbReference type="InterPro" id="IPR017850">
    <property type="entry name" value="Alkaline_phosphatase_core_sf"/>
</dbReference>
<feature type="binding site" evidence="6">
    <location>
        <position position="310"/>
    </location>
    <ligand>
        <name>Mn(2+)</name>
        <dbReference type="ChEBI" id="CHEBI:29035"/>
        <label>2</label>
    </ligand>
</feature>
<dbReference type="SUPFAM" id="SSF53649">
    <property type="entry name" value="Alkaline phosphatase-like"/>
    <property type="match status" value="1"/>
</dbReference>
<comment type="pathway">
    <text evidence="6">Carbohydrate degradation; 2-deoxy-D-ribose 1-phosphate degradation; D-glyceraldehyde 3-phosphate and acetaldehyde from 2-deoxy-alpha-D-ribose 1-phosphate: step 1/2.</text>
</comment>
<comment type="cofactor">
    <cofactor evidence="6">
        <name>Mn(2+)</name>
        <dbReference type="ChEBI" id="CHEBI:29035"/>
    </cofactor>
    <text evidence="6">Binds 2 manganese ions.</text>
</comment>
<feature type="binding site" evidence="6">
    <location>
        <position position="358"/>
    </location>
    <ligand>
        <name>Mn(2+)</name>
        <dbReference type="ChEBI" id="CHEBI:29035"/>
        <label>2</label>
    </ligand>
</feature>
<dbReference type="AlphaFoldDB" id="A0A9X1SSH9"/>
<evidence type="ECO:0000259" key="8">
    <source>
        <dbReference type="Pfam" id="PF01676"/>
    </source>
</evidence>
<evidence type="ECO:0000256" key="2">
    <source>
        <dbReference type="ARBA" id="ARBA00022490"/>
    </source>
</evidence>
<dbReference type="GO" id="GO:0000287">
    <property type="term" value="F:magnesium ion binding"/>
    <property type="evidence" value="ECO:0007669"/>
    <property type="project" value="UniProtKB-UniRule"/>
</dbReference>
<proteinExistence type="inferred from homology"/>
<dbReference type="GO" id="GO:0043094">
    <property type="term" value="P:metabolic compound salvage"/>
    <property type="evidence" value="ECO:0007669"/>
    <property type="project" value="UniProtKB-UniRule"/>
</dbReference>
<dbReference type="Proteomes" id="UP001138989">
    <property type="component" value="Unassembled WGS sequence"/>
</dbReference>
<sequence length="414" mass="44320">MKRRALLLVLDSFGIGASADADRFGDVGANTLLHIAQACARGDADSSLRSGELKLPNLARLGLGHAAAASGGVFPPGFAASVPVQGAYGYAREISTGKDTPSGHWEMAGVPVLFDWGYFPEPQNSFPQSLLDDLIRLGDLPGILGNCHASGTTIIEQLGEQHIRSGKPICYTSADSVLQIAAHEKHFGLERLLALCEIARRLCDPYNIGRVIARPFDGDSASNFARTANRRDYAVPPPAPTVLVSLCESGGQVLAVGKIGDIFAHRGISRLYKGDGNQALFEATQRALREAPDRTLIFSNFVDFDMLYGHRRDIAGYAAALEHFDLRLPQLLAQMGPEDLLIIAADHGCDPSWPGSDHTREHIPVLAWGHGVGPGSLGERETFADIGQTLADFFGLPPCSFGQSFLNPELTGTV</sequence>
<keyword evidence="3 6" id="KW-0479">Metal-binding</keyword>
<feature type="binding site" evidence="6">
    <location>
        <position position="347"/>
    </location>
    <ligand>
        <name>Mn(2+)</name>
        <dbReference type="ChEBI" id="CHEBI:29035"/>
        <label>1</label>
    </ligand>
</feature>
<dbReference type="GO" id="GO:0006018">
    <property type="term" value="P:2-deoxyribose 1-phosphate catabolic process"/>
    <property type="evidence" value="ECO:0007669"/>
    <property type="project" value="UniProtKB-UniRule"/>
</dbReference>
<keyword evidence="4 6" id="KW-0464">Manganese</keyword>
<comment type="catalytic activity">
    <reaction evidence="6">
        <text>2-deoxy-alpha-D-ribose 1-phosphate = 2-deoxy-D-ribose 5-phosphate</text>
        <dbReference type="Rhea" id="RHEA:27658"/>
        <dbReference type="ChEBI" id="CHEBI:57259"/>
        <dbReference type="ChEBI" id="CHEBI:62877"/>
        <dbReference type="EC" id="5.4.2.7"/>
    </reaction>
</comment>
<dbReference type="EC" id="5.4.2.7" evidence="6 7"/>
<keyword evidence="2 6" id="KW-0963">Cytoplasm</keyword>
<dbReference type="InterPro" id="IPR006124">
    <property type="entry name" value="Metalloenzyme"/>
</dbReference>
<keyword evidence="10" id="KW-1185">Reference proteome</keyword>
<reference evidence="9" key="1">
    <citation type="submission" date="2021-08" db="EMBL/GenBank/DDBJ databases">
        <title>Isolation and characterization of neutrophilic mixotrophic iron-oxidizing bacteria from deep-sea hydrothermal vents.</title>
        <authorList>
            <person name="He Y."/>
        </authorList>
    </citation>
    <scope>NUCLEOTIDE SEQUENCE</scope>
    <source>
        <strain evidence="9">IOP_13</strain>
    </source>
</reference>
<dbReference type="CDD" id="cd16009">
    <property type="entry name" value="PPM"/>
    <property type="match status" value="1"/>
</dbReference>
<comment type="catalytic activity">
    <reaction evidence="6">
        <text>alpha-D-ribose 1-phosphate = D-ribose 5-phosphate</text>
        <dbReference type="Rhea" id="RHEA:18793"/>
        <dbReference type="ChEBI" id="CHEBI:57720"/>
        <dbReference type="ChEBI" id="CHEBI:78346"/>
        <dbReference type="EC" id="5.4.2.7"/>
    </reaction>
</comment>
<dbReference type="NCBIfam" id="NF003766">
    <property type="entry name" value="PRK05362.1"/>
    <property type="match status" value="1"/>
</dbReference>
<dbReference type="Gene3D" id="3.30.70.1250">
    <property type="entry name" value="Phosphopentomutase"/>
    <property type="match status" value="1"/>
</dbReference>
<dbReference type="HAMAP" id="MF_00740">
    <property type="entry name" value="Phosphopentomut"/>
    <property type="match status" value="1"/>
</dbReference>
<dbReference type="EMBL" id="JAINWF010000003">
    <property type="protein sequence ID" value="MCD1607451.1"/>
    <property type="molecule type" value="Genomic_DNA"/>
</dbReference>
<feature type="binding site" evidence="6">
    <location>
        <position position="305"/>
    </location>
    <ligand>
        <name>Mn(2+)</name>
        <dbReference type="ChEBI" id="CHEBI:29035"/>
        <label>2</label>
    </ligand>
</feature>
<feature type="binding site" evidence="6">
    <location>
        <position position="11"/>
    </location>
    <ligand>
        <name>Mn(2+)</name>
        <dbReference type="ChEBI" id="CHEBI:29035"/>
        <label>1</label>
    </ligand>
</feature>
<name>A0A9X1SSH9_9GAMM</name>
<dbReference type="InterPro" id="IPR010045">
    <property type="entry name" value="DeoB"/>
</dbReference>
<evidence type="ECO:0000256" key="3">
    <source>
        <dbReference type="ARBA" id="ARBA00022723"/>
    </source>
</evidence>
<dbReference type="RefSeq" id="WP_042919759.1">
    <property type="nucleotide sequence ID" value="NZ_JAINWF010000003.1"/>
</dbReference>
<evidence type="ECO:0000256" key="1">
    <source>
        <dbReference type="ARBA" id="ARBA00010373"/>
    </source>
</evidence>
<evidence type="ECO:0000256" key="5">
    <source>
        <dbReference type="ARBA" id="ARBA00023235"/>
    </source>
</evidence>
<comment type="caution">
    <text evidence="9">The sequence shown here is derived from an EMBL/GenBank/DDBJ whole genome shotgun (WGS) entry which is preliminary data.</text>
</comment>
<accession>A0A9X1SSH9</accession>
<dbReference type="PANTHER" id="PTHR21110:SF0">
    <property type="entry name" value="PHOSPHOPENTOMUTASE"/>
    <property type="match status" value="1"/>
</dbReference>
<dbReference type="GO" id="GO:0009117">
    <property type="term" value="P:nucleotide metabolic process"/>
    <property type="evidence" value="ECO:0007669"/>
    <property type="project" value="UniProtKB-UniRule"/>
</dbReference>
<dbReference type="GO" id="GO:0005829">
    <property type="term" value="C:cytosol"/>
    <property type="evidence" value="ECO:0007669"/>
    <property type="project" value="TreeGrafter"/>
</dbReference>
<protein>
    <recommendedName>
        <fullName evidence="6 7">Phosphopentomutase</fullName>
        <ecNumber evidence="6 7">5.4.2.7</ecNumber>
    </recommendedName>
    <alternativeName>
        <fullName evidence="6">Phosphodeoxyribomutase</fullName>
    </alternativeName>
</protein>
<comment type="function">
    <text evidence="6">Isomerase that catalyzes the conversion of deoxy-ribose 1-phosphate (dRib-1-P) and ribose 1-phosphate (Rib-1-P) to deoxy-ribose 5-phosphate (dRib-5-P) and ribose 5-phosphate (Rib-5-P), respectively.</text>
</comment>
<comment type="similarity">
    <text evidence="1 6">Belongs to the phosphopentomutase family.</text>
</comment>
<evidence type="ECO:0000256" key="4">
    <source>
        <dbReference type="ARBA" id="ARBA00023211"/>
    </source>
</evidence>
<keyword evidence="5 6" id="KW-0413">Isomerase</keyword>